<proteinExistence type="predicted"/>
<sequence length="305" mass="34290">MDIRFKKIVSGLLFLFCSNEILAAENGKSSYPPGGSMYFIAEYPPIPGNYLQSLTYYGTANRINDHNGNKTENLNLDFSVVSQSLRFVAVWDSHLFKADAVASELIVTYASARNSMDISNVRMNSTADGLGDIVIAPLGLQWNLGEKKNWQTVATVYYVIPSNSYSKHKALNISNNHYSIQPTFGVKYRDESGFSVGISPRVSFNWRNDDTQYKNGTEFFADYMFSYKVGNWEPGIVGYYSNQFENDEIDGKKIKDSKTEGFSIGPGIYYNHANKVFMSASFQKDLVAKNKSQNNSLFISVAFPY</sequence>
<comment type="caution">
    <text evidence="2">The sequence shown here is derived from an EMBL/GenBank/DDBJ whole genome shotgun (WGS) entry which is preliminary data.</text>
</comment>
<dbReference type="Proteomes" id="UP001243195">
    <property type="component" value="Unassembled WGS sequence"/>
</dbReference>
<evidence type="ECO:0000313" key="3">
    <source>
        <dbReference type="Proteomes" id="UP001243195"/>
    </source>
</evidence>
<accession>A0AAW8JJA4</accession>
<evidence type="ECO:0000256" key="1">
    <source>
        <dbReference type="SAM" id="SignalP"/>
    </source>
</evidence>
<name>A0AAW8JJA4_9GAMM</name>
<organism evidence="2 3">
    <name type="scientific">Acinetobacter gerneri</name>
    <dbReference type="NCBI Taxonomy" id="202952"/>
    <lineage>
        <taxon>Bacteria</taxon>
        <taxon>Pseudomonadati</taxon>
        <taxon>Pseudomonadota</taxon>
        <taxon>Gammaproteobacteria</taxon>
        <taxon>Moraxellales</taxon>
        <taxon>Moraxellaceae</taxon>
        <taxon>Acinetobacter</taxon>
    </lineage>
</organism>
<dbReference type="AlphaFoldDB" id="A0AAW8JJA4"/>
<feature type="signal peptide" evidence="1">
    <location>
        <begin position="1"/>
        <end position="23"/>
    </location>
</feature>
<protein>
    <submittedName>
        <fullName evidence="2">Transporter</fullName>
    </submittedName>
</protein>
<dbReference type="Pfam" id="PF13557">
    <property type="entry name" value="Phenol_MetA_deg"/>
    <property type="match status" value="1"/>
</dbReference>
<gene>
    <name evidence="2" type="ORF">RFH51_07635</name>
</gene>
<evidence type="ECO:0000313" key="2">
    <source>
        <dbReference type="EMBL" id="MDQ9071323.1"/>
    </source>
</evidence>
<dbReference type="InterPro" id="IPR025737">
    <property type="entry name" value="FApF"/>
</dbReference>
<feature type="chain" id="PRO_5043768123" evidence="1">
    <location>
        <begin position="24"/>
        <end position="305"/>
    </location>
</feature>
<reference evidence="2" key="1">
    <citation type="submission" date="2023-08" db="EMBL/GenBank/DDBJ databases">
        <title>Emergence of clinically-relevant ST2 carbapenem-resistant Acinetobacter baumannii strains in hospital sewages in Zhejiang, East of China.</title>
        <authorList>
            <person name="Kaichao C."/>
            <person name="Zhang R."/>
        </authorList>
    </citation>
    <scope>NUCLEOTIDE SEQUENCE</scope>
    <source>
        <strain evidence="2">M-SY-60</strain>
    </source>
</reference>
<dbReference type="EMBL" id="JAVIDA010000007">
    <property type="protein sequence ID" value="MDQ9071323.1"/>
    <property type="molecule type" value="Genomic_DNA"/>
</dbReference>
<dbReference type="RefSeq" id="WP_308955681.1">
    <property type="nucleotide sequence ID" value="NZ_DAMBEH010000060.1"/>
</dbReference>
<keyword evidence="1" id="KW-0732">Signal</keyword>